<dbReference type="PANTHER" id="PTHR35370:SF4">
    <property type="entry name" value="TYPE VI SECRETION SYSTEM BASEPLATE SUBUNIT TSSF"/>
    <property type="match status" value="1"/>
</dbReference>
<dbReference type="EMBL" id="CP022684">
    <property type="protein sequence ID" value="AUM14348.1"/>
    <property type="molecule type" value="Genomic_DNA"/>
</dbReference>
<sequence>MTVSFNKYFHDELTNIRELGREFAERNPRLAPFLTVEGQDPDVERLLEGFAFLTGRLRQKLDDELPEVTHSLMALMWPHFLRPIPAMSMLQFTPLSTLSEKQTIAKGIEVESRRVDGTACAFQTCYDVELLPLEVLSTRQHQRPSGASVSVLIGLTAHVSWQDIKLDKLPVYLHGEVHVAQLLYLWLFRYLSAIDVVAHTNDGDEILVTRLSEQSVTPTGFGDHENLLPVSPYLLNGYRLIQEYYALPEKFHFFQVEDLQCIRERAARDERVATAKSIELKFQFERALDTHVNISEDNFRLFCTPIVNLFKHDAIPVRADHKKTEYRVVPSGEDPSHYEVFDITNVQGWGHRSHQNQLFKRFESFEHFETAPVDNHKRYYRERQKPAVTGYGLDSYLSFVNQYEHSVFPETETVSIDLICTNRHLPTLLGVGDICVETGSSPEYATFENITHVTPSFAPPLDKGFHWRLISNMSLNYMSLTNLKSLKAVLSTYDYKSYYDRQQALTSQHRLDAFDGIQGGFEDRIHRGLPVRGRKTVLRLKESHFANEGDMFIFASVLNEFFALNCTMNCFHHLYVHGVENGEIYEWKPKTGSYPLL</sequence>
<proteinExistence type="predicted"/>
<organism evidence="1 2">
    <name type="scientific">Ketobacter alkanivorans</name>
    <dbReference type="NCBI Taxonomy" id="1917421"/>
    <lineage>
        <taxon>Bacteria</taxon>
        <taxon>Pseudomonadati</taxon>
        <taxon>Pseudomonadota</taxon>
        <taxon>Gammaproteobacteria</taxon>
        <taxon>Pseudomonadales</taxon>
        <taxon>Ketobacteraceae</taxon>
        <taxon>Ketobacter</taxon>
    </lineage>
</organism>
<dbReference type="InterPro" id="IPR010272">
    <property type="entry name" value="T6SS_TssF"/>
</dbReference>
<dbReference type="Pfam" id="PF05947">
    <property type="entry name" value="T6SS_TssF"/>
    <property type="match status" value="1"/>
</dbReference>
<dbReference type="PANTHER" id="PTHR35370">
    <property type="entry name" value="CYTOPLASMIC PROTEIN-RELATED-RELATED"/>
    <property type="match status" value="1"/>
</dbReference>
<dbReference type="KEGG" id="kak:Kalk_18800"/>
<name>A0A2K9LPV0_9GAMM</name>
<evidence type="ECO:0000313" key="2">
    <source>
        <dbReference type="Proteomes" id="UP000235116"/>
    </source>
</evidence>
<reference evidence="2" key="1">
    <citation type="submission" date="2017-08" db="EMBL/GenBank/DDBJ databases">
        <title>Direct submision.</title>
        <authorList>
            <person name="Kim S.-J."/>
            <person name="Rhee S.-K."/>
        </authorList>
    </citation>
    <scope>NUCLEOTIDE SEQUENCE [LARGE SCALE GENOMIC DNA]</scope>
    <source>
        <strain evidence="2">GI5</strain>
    </source>
</reference>
<keyword evidence="2" id="KW-1185">Reference proteome</keyword>
<dbReference type="AlphaFoldDB" id="A0A2K9LPV0"/>
<dbReference type="Proteomes" id="UP000235116">
    <property type="component" value="Chromosome"/>
</dbReference>
<accession>A0A2K9LPV0</accession>
<gene>
    <name evidence="1" type="primary">vasA</name>
    <name evidence="1" type="ORF">Kalk_18800</name>
</gene>
<evidence type="ECO:0000313" key="1">
    <source>
        <dbReference type="EMBL" id="AUM14348.1"/>
    </source>
</evidence>
<protein>
    <submittedName>
        <fullName evidence="1">Type VI secretion system ImpG/VasA family protein</fullName>
    </submittedName>
</protein>
<dbReference type="NCBIfam" id="TIGR03359">
    <property type="entry name" value="VI_chp_6"/>
    <property type="match status" value="1"/>
</dbReference>
<dbReference type="PIRSF" id="PIRSF028304">
    <property type="entry name" value="UCP028304"/>
    <property type="match status" value="1"/>
</dbReference>